<comment type="caution">
    <text evidence="2">The sequence shown here is derived from an EMBL/GenBank/DDBJ whole genome shotgun (WGS) entry which is preliminary data.</text>
</comment>
<sequence length="178" mass="19732">MPRSLFFNHEFFMGVVAVFGATIAFGRWVPDTDLIAADAHPSTYIDTLKTASESARQLYAVSPVVDIVRVSMLAILESTAFSFAFSADIFELFSWAPLFFTLITSFTKDVLLLGLLYTFPEINEIASAKVAELAPISVLMEQGLLAVGFICLAKGLYQWTYAIGRDKRQVIDKAEKEN</sequence>
<proteinExistence type="predicted"/>
<keyword evidence="1" id="KW-0472">Membrane</keyword>
<keyword evidence="3" id="KW-1185">Reference proteome</keyword>
<protein>
    <submittedName>
        <fullName evidence="2">Uncharacterized protein</fullName>
    </submittedName>
</protein>
<feature type="transmembrane region" description="Helical" evidence="1">
    <location>
        <begin position="12"/>
        <end position="29"/>
    </location>
</feature>
<evidence type="ECO:0000313" key="2">
    <source>
        <dbReference type="EMBL" id="KAF9577595.1"/>
    </source>
</evidence>
<organism evidence="2 3">
    <name type="scientific">Lunasporangiospora selenospora</name>
    <dbReference type="NCBI Taxonomy" id="979761"/>
    <lineage>
        <taxon>Eukaryota</taxon>
        <taxon>Fungi</taxon>
        <taxon>Fungi incertae sedis</taxon>
        <taxon>Mucoromycota</taxon>
        <taxon>Mortierellomycotina</taxon>
        <taxon>Mortierellomycetes</taxon>
        <taxon>Mortierellales</taxon>
        <taxon>Mortierellaceae</taxon>
        <taxon>Lunasporangiospora</taxon>
    </lineage>
</organism>
<feature type="transmembrane region" description="Helical" evidence="1">
    <location>
        <begin position="98"/>
        <end position="119"/>
    </location>
</feature>
<name>A0A9P6FMY2_9FUNG</name>
<dbReference type="AlphaFoldDB" id="A0A9P6FMY2"/>
<keyword evidence="1" id="KW-0812">Transmembrane</keyword>
<gene>
    <name evidence="2" type="ORF">BGW38_007099</name>
</gene>
<dbReference type="OrthoDB" id="2335499at2759"/>
<keyword evidence="1" id="KW-1133">Transmembrane helix</keyword>
<accession>A0A9P6FMY2</accession>
<dbReference type="Proteomes" id="UP000780801">
    <property type="component" value="Unassembled WGS sequence"/>
</dbReference>
<dbReference type="EMBL" id="JAABOA010004623">
    <property type="protein sequence ID" value="KAF9577595.1"/>
    <property type="molecule type" value="Genomic_DNA"/>
</dbReference>
<evidence type="ECO:0000313" key="3">
    <source>
        <dbReference type="Proteomes" id="UP000780801"/>
    </source>
</evidence>
<reference evidence="2" key="1">
    <citation type="journal article" date="2020" name="Fungal Divers.">
        <title>Resolving the Mortierellaceae phylogeny through synthesis of multi-gene phylogenetics and phylogenomics.</title>
        <authorList>
            <person name="Vandepol N."/>
            <person name="Liber J."/>
            <person name="Desiro A."/>
            <person name="Na H."/>
            <person name="Kennedy M."/>
            <person name="Barry K."/>
            <person name="Grigoriev I.V."/>
            <person name="Miller A.N."/>
            <person name="O'Donnell K."/>
            <person name="Stajich J.E."/>
            <person name="Bonito G."/>
        </authorList>
    </citation>
    <scope>NUCLEOTIDE SEQUENCE</scope>
    <source>
        <strain evidence="2">KOD1015</strain>
    </source>
</reference>
<evidence type="ECO:0000256" key="1">
    <source>
        <dbReference type="SAM" id="Phobius"/>
    </source>
</evidence>